<dbReference type="InterPro" id="IPR006626">
    <property type="entry name" value="PbH1"/>
</dbReference>
<dbReference type="InterPro" id="IPR011050">
    <property type="entry name" value="Pectin_lyase_fold/virulence"/>
</dbReference>
<dbReference type="Gene3D" id="2.160.20.10">
    <property type="entry name" value="Single-stranded right-handed beta-helix, Pectin lyase-like"/>
    <property type="match status" value="3"/>
</dbReference>
<dbReference type="InterPro" id="IPR035986">
    <property type="entry name" value="PKD_dom_sf"/>
</dbReference>
<evidence type="ECO:0000313" key="3">
    <source>
        <dbReference type="Proteomes" id="UP000627292"/>
    </source>
</evidence>
<keyword evidence="3" id="KW-1185">Reference proteome</keyword>
<dbReference type="Pfam" id="PF17517">
    <property type="entry name" value="IgGFc_binding"/>
    <property type="match status" value="1"/>
</dbReference>
<dbReference type="Pfam" id="PF19081">
    <property type="entry name" value="Ig_7"/>
    <property type="match status" value="1"/>
</dbReference>
<dbReference type="SUPFAM" id="SSF51126">
    <property type="entry name" value="Pectin lyase-like"/>
    <property type="match status" value="3"/>
</dbReference>
<dbReference type="NCBIfam" id="TIGR04131">
    <property type="entry name" value="Bac_Flav_CTERM"/>
    <property type="match status" value="1"/>
</dbReference>
<protein>
    <recommendedName>
        <fullName evidence="1">PKD domain-containing protein</fullName>
    </recommendedName>
</protein>
<dbReference type="InterPro" id="IPR026341">
    <property type="entry name" value="T9SS_type_B"/>
</dbReference>
<dbReference type="RefSeq" id="WP_188957436.1">
    <property type="nucleotide sequence ID" value="NZ_BMIB01000005.1"/>
</dbReference>
<feature type="domain" description="PKD" evidence="1">
    <location>
        <begin position="2643"/>
        <end position="2713"/>
    </location>
</feature>
<accession>A0A917J306</accession>
<evidence type="ECO:0000313" key="2">
    <source>
        <dbReference type="EMBL" id="GGH79456.1"/>
    </source>
</evidence>
<dbReference type="Proteomes" id="UP000627292">
    <property type="component" value="Unassembled WGS sequence"/>
</dbReference>
<dbReference type="Pfam" id="PF13585">
    <property type="entry name" value="CHU_C"/>
    <property type="match status" value="1"/>
</dbReference>
<dbReference type="InterPro" id="IPR000601">
    <property type="entry name" value="PKD_dom"/>
</dbReference>
<reference evidence="2" key="1">
    <citation type="journal article" date="2014" name="Int. J. Syst. Evol. Microbiol.">
        <title>Complete genome sequence of Corynebacterium casei LMG S-19264T (=DSM 44701T), isolated from a smear-ripened cheese.</title>
        <authorList>
            <consortium name="US DOE Joint Genome Institute (JGI-PGF)"/>
            <person name="Walter F."/>
            <person name="Albersmeier A."/>
            <person name="Kalinowski J."/>
            <person name="Ruckert C."/>
        </authorList>
    </citation>
    <scope>NUCLEOTIDE SEQUENCE</scope>
    <source>
        <strain evidence="2">CGMCC 1.15290</strain>
    </source>
</reference>
<sequence>MTALRKVFISAIGRNVILLFCFVCMSIVRVHAQKDIVIGTGTNSNEDWTLPCPLQDANQAGRAQYLYLASELKAAGMDSGFINALSFQIIKTVSGKDALLEQLAIKIGTTTVASLDLSSWIEGATQVYGAVDYTPVPGKNIFTFSKPFLWNGRDNIVVEICNGEPNNNSVSTRNPFVTWTTDLDFVASHSYGNSGSGNLCNTTVTDAYGNSNYRPNIVFEFTPAVLCAGTPVAGSALTSAGSVCAGGVFRLSLQGNTVASGLTYQWQSSADHVNWVNIAGAASYSVVTSQTASLSYRAVVTCTASGAVAQSVPVSVYSPAAVSGTFTINKDAPAGGGNFRSFNDAYNFIRCGIGGNVVFNVTSTSGSYNEQLILEKIPGTSATKTVTFNGNGQAIEFTSSNSDERAVVKLNGASHIRLNNLVIHATAANEWEYGYGVHLLNNADSNTISNCSITTDTLTSSDHFAGVVINGSASDLLSNNDSDCDSNTVRNNIITGGYGGIVLKGYNTATNKRNLFTDNTIREFYRMGVYVSITFSTVVEGNTFTREYRKENSWEVFGMLVEQLSTFMRINGNTFTRLNGASADVAGNIYGIYFAYVETLAGYDNIISNNLMYQLGEGTNVYGLYNSQSGNVGYYHNTISLDGSANAAMSYSVIRGAYFEGGMASVVFNNNMVTISGSGPGNKLCIDVRQQGAGVAARRNNYYYPPGTAGITNIGFYNGVYYASLLDWQSKGGVETESFFVNPFYTNLAGGNLTPLNAAIDNKGLYTSLAPADIAAVTRNISTPDIGVYESTPPLCTSPPTAGKAALSKDTACSGELVLLGLEGYSIGSSQTYQWQYASSAAGPYTNFGQAMTGPDTAIRATGNTYYRMAVTCSGLTAYSDTVHLVTRNVLPGGTYTLNQLAPVGTVDFNSFTQVQAALACGIQDDVVIMVIAGSGVYNEQLVLGPVPGASADATVTFKGNGNTIQYGSYNPDNRAVIQLNGADFIIFDSLTVQVSSNSDYGYGVQLMNDADNNIFRRCSIQVPLDKADGYCGIVVNSSTNDALAEGESLCDGNVFEHNTITGGKTGIALVGSSDHPLLNNKVSGNLVTEFFEEGIRVQHATNGVVELNEITRPTRSDLSFSTHYAIVSGGNLSKLLINGNRIHNLFGGNELNNAGAFGIQTEYARTAAGEENVISNNLLYHLNGSGSWAAISNYISNHSLYYHNTVALDNVDNQTGSNAYGFVLLGDPEEVYIKNNIVAITHGGNGQKKAIFSYGDSKAVTFDYNDYYINAPGGISGIISRSGTDYTTLEQWKTVSLQDAHSIVIDPVFTNPATGNYQPAISPLDNTGTVVPVSKDILGVDRSTASADMGAYEINIPVCTTPPAAGVAAALPSSGICMGTVVQFNLTGNSTGGTQTYVWQDSAVNAKQWTNASEVQFTPAFKKEVMRSGYWRCRVVCGKDTSYSQAAKVQFNAAFPAGVYTIDRSGAGDFKTFGEAVAAMECGIEGAVTFKVKPGVYNEQVRMHRIFGASDSSRVTFQSDNGIAASVLLTYNTTETEKNYVLQLDSASFITYRNLQIQSVNIDYGRAIDLRNTAASDSIVNCVLGAVETTASNWDMAVLYSDNLLGDNNVIKGNTINNGAIGIYLNGNYMTKVRPVVIDSNFVKGAYMSGIYASYARYPVITRNSVLVKDSKSWGGYGIQLMNCDSAYRITDNTIRIEHTMEDKYGMYLVSCASTKTHAGRIERNKVLALHNNTGNLYGIYFMASPTAYVRNNVININTTGDNSYAIYDSESGNKYFNNTVQNSSASTADNYVGYFINSRDYYDIPELFNNIFSHTGGGKVFSITEREAINSDYNMLYTTGGVLGSFDYNDFTTLDEWRKAVLQEKNSIVYKPAITGEETLLPDIADAHVWAMHGRGVQLSANADDFNRQARPVKLEEGVPDLGAYEFMPSSVPPVCDAIPAVPAPGSRQVFMLGTDTVCAITWGAGAPEQIKMRRYSGVVPGGITAGRKYMYFYTNAEVTGGGADDFEMQQFYLDPWKGLIAKEADIRLGRTDASGGWLADSAGKVQTAENIISQTKLNYLARFTGLTDTVVRSVPEVYLPADTSNMGTRFWVGYGHNSFFDTPNEHEMVLYFSARDSANVTVRINGTTWERQYHITPGSNAVSDLIPKQGMLDARLVTEGWSDRGISIESDVPVAAFAHIYGLASSGASILLPVGTYGYEYYALGAPQKYSTANCYSWFYVVADHDSTLVEITPSCTTVGGHAANVPFNVLLNKGEVYQVLGALQPGSLELGYEVTGSKIKSIAGPTGKCYPVGVFSGTGRTSLSCDGQGTSGDNMLQQNFPYQAWGYKYLTAPAPSPYDPETPTDNLYRVLVKDPATKVMKNGVLLTGMDSKGYYEYYSHEADYIEADQPVMMAQYMLSDGACGVTYDYGDPEMVYLSPVEQGIKQATFYRTRNFRVRINYLVVTIPDEGLQTLLIDGSNAFDYSYAHPGLPGYTVVIKRWSARATAATVSSDVAFAAITYGLGEQESYAYSAGTMLRNLNPVPGFVNVYDSSGRNSAYTCAGTPFRFNLLLPVKPAEIVWGFGAVPQLSPGADSVQLNPVPLDSVMIGGRKLYRYTVQQSYAVTAAGTYTVPVVYKHPDIQSCNQTAGTSLVITVLDEPVCDFSVAYSGCMNDVASFTGSTTGVNGGAIHAWQWNFDDNTGAGVKDTVKQFVEPGIYEVKMKAIGADGCVADTMKRVQALPYAALNFVRDTVRVCAGEPALLEVKNPEAGIMYNWYDAASGGSLVTTGNSYTVTNVTGVVKLYVAAVKNGCASPREQATAIVLEKLVVPVVTVDSAGVNVLRFVWGSVPGAIAYEVSVDGGVSWITPSSGSSGLVHTMSVLRPGQEVSFLVKAKGASVCQDRQSEKTTAATLPDQVFIPNSFSPNGDGVNDIIRVYGFVVKEVTFMVFNQWGQKVFETRNQTQGWDGNWKGKPQPSGVYIYVCKLVLTDGSTQTKKGSINLVR</sequence>
<dbReference type="InterPro" id="IPR035234">
    <property type="entry name" value="IgGFc-bd_N"/>
</dbReference>
<dbReference type="Pfam" id="PF18911">
    <property type="entry name" value="PKD_4"/>
    <property type="match status" value="1"/>
</dbReference>
<dbReference type="InterPro" id="IPR044023">
    <property type="entry name" value="Ig_7"/>
</dbReference>
<dbReference type="InterPro" id="IPR012334">
    <property type="entry name" value="Pectin_lyas_fold"/>
</dbReference>
<dbReference type="Gene3D" id="2.60.40.10">
    <property type="entry name" value="Immunoglobulins"/>
    <property type="match status" value="1"/>
</dbReference>
<dbReference type="InterPro" id="IPR013783">
    <property type="entry name" value="Ig-like_fold"/>
</dbReference>
<dbReference type="EMBL" id="BMIB01000005">
    <property type="protein sequence ID" value="GGH79456.1"/>
    <property type="molecule type" value="Genomic_DNA"/>
</dbReference>
<comment type="caution">
    <text evidence="2">The sequence shown here is derived from an EMBL/GenBank/DDBJ whole genome shotgun (WGS) entry which is preliminary data.</text>
</comment>
<evidence type="ECO:0000259" key="1">
    <source>
        <dbReference type="PROSITE" id="PS50093"/>
    </source>
</evidence>
<dbReference type="SMART" id="SM00710">
    <property type="entry name" value="PbH1"/>
    <property type="match status" value="14"/>
</dbReference>
<dbReference type="SUPFAM" id="SSF49299">
    <property type="entry name" value="PKD domain"/>
    <property type="match status" value="1"/>
</dbReference>
<organism evidence="2 3">
    <name type="scientific">Filimonas zeae</name>
    <dbReference type="NCBI Taxonomy" id="1737353"/>
    <lineage>
        <taxon>Bacteria</taxon>
        <taxon>Pseudomonadati</taxon>
        <taxon>Bacteroidota</taxon>
        <taxon>Chitinophagia</taxon>
        <taxon>Chitinophagales</taxon>
        <taxon>Chitinophagaceae</taxon>
        <taxon>Filimonas</taxon>
    </lineage>
</organism>
<dbReference type="PROSITE" id="PS50093">
    <property type="entry name" value="PKD"/>
    <property type="match status" value="1"/>
</dbReference>
<proteinExistence type="predicted"/>
<reference evidence="2" key="2">
    <citation type="submission" date="2020-09" db="EMBL/GenBank/DDBJ databases">
        <authorList>
            <person name="Sun Q."/>
            <person name="Zhou Y."/>
        </authorList>
    </citation>
    <scope>NUCLEOTIDE SEQUENCE</scope>
    <source>
        <strain evidence="2">CGMCC 1.15290</strain>
    </source>
</reference>
<gene>
    <name evidence="2" type="ORF">GCM10011379_48850</name>
</gene>
<name>A0A917J306_9BACT</name>